<feature type="binding site" evidence="11">
    <location>
        <position position="45"/>
    </location>
    <ligand>
        <name>substrate</name>
    </ligand>
</feature>
<keyword evidence="5 11" id="KW-0808">Transferase</keyword>
<comment type="pathway">
    <text evidence="1 11">Metabolic intermediate biosynthesis; chorismate biosynthesis; chorismate from D-erythrose 4-phosphate and phosphoenolpyruvate: step 5/7.</text>
</comment>
<dbReference type="InterPro" id="IPR023000">
    <property type="entry name" value="Shikimate_kinase_CS"/>
</dbReference>
<keyword evidence="4 11" id="KW-0028">Amino-acid biosynthesis</keyword>
<keyword evidence="7 11" id="KW-0418">Kinase</keyword>
<dbReference type="InterPro" id="IPR031322">
    <property type="entry name" value="Shikimate/glucono_kinase"/>
</dbReference>
<dbReference type="PANTHER" id="PTHR21087">
    <property type="entry name" value="SHIKIMATE KINASE"/>
    <property type="match status" value="1"/>
</dbReference>
<dbReference type="HAMAP" id="MF_00109">
    <property type="entry name" value="Shikimate_kinase"/>
    <property type="match status" value="1"/>
</dbReference>
<name>A0A841IV99_9SPHN</name>
<evidence type="ECO:0000256" key="3">
    <source>
        <dbReference type="ARBA" id="ARBA00012154"/>
    </source>
</evidence>
<feature type="binding site" evidence="11">
    <location>
        <position position="129"/>
    </location>
    <ligand>
        <name>ATP</name>
        <dbReference type="ChEBI" id="CHEBI:30616"/>
    </ligand>
</feature>
<dbReference type="EMBL" id="JACIJP010000001">
    <property type="protein sequence ID" value="MBB6122597.1"/>
    <property type="molecule type" value="Genomic_DNA"/>
</dbReference>
<accession>A0A841IV99</accession>
<comment type="function">
    <text evidence="11">Catalyzes the specific phosphorylation of the 3-hydroxyl group of shikimic acid using ATP as a cosubstrate.</text>
</comment>
<comment type="catalytic activity">
    <reaction evidence="10 11">
        <text>shikimate + ATP = 3-phosphoshikimate + ADP + H(+)</text>
        <dbReference type="Rhea" id="RHEA:13121"/>
        <dbReference type="ChEBI" id="CHEBI:15378"/>
        <dbReference type="ChEBI" id="CHEBI:30616"/>
        <dbReference type="ChEBI" id="CHEBI:36208"/>
        <dbReference type="ChEBI" id="CHEBI:145989"/>
        <dbReference type="ChEBI" id="CHEBI:456216"/>
        <dbReference type="EC" id="2.7.1.71"/>
    </reaction>
</comment>
<evidence type="ECO:0000256" key="10">
    <source>
        <dbReference type="ARBA" id="ARBA00048567"/>
    </source>
</evidence>
<evidence type="ECO:0000256" key="11">
    <source>
        <dbReference type="HAMAP-Rule" id="MF_00109"/>
    </source>
</evidence>
<keyword evidence="6 11" id="KW-0547">Nucleotide-binding</keyword>
<dbReference type="SUPFAM" id="SSF52540">
    <property type="entry name" value="P-loop containing nucleoside triphosphate hydrolases"/>
    <property type="match status" value="1"/>
</dbReference>
<dbReference type="InterPro" id="IPR027417">
    <property type="entry name" value="P-loop_NTPase"/>
</dbReference>
<keyword evidence="9 11" id="KW-0057">Aromatic amino acid biosynthesis</keyword>
<dbReference type="Proteomes" id="UP000552700">
    <property type="component" value="Unassembled WGS sequence"/>
</dbReference>
<comment type="subunit">
    <text evidence="11">Monomer.</text>
</comment>
<dbReference type="GO" id="GO:0009073">
    <property type="term" value="P:aromatic amino acid family biosynthetic process"/>
    <property type="evidence" value="ECO:0007669"/>
    <property type="project" value="UniProtKB-KW"/>
</dbReference>
<dbReference type="UniPathway" id="UPA00053">
    <property type="reaction ID" value="UER00088"/>
</dbReference>
<dbReference type="GO" id="GO:0004765">
    <property type="term" value="F:shikimate kinase activity"/>
    <property type="evidence" value="ECO:0007669"/>
    <property type="project" value="UniProtKB-UniRule"/>
</dbReference>
<evidence type="ECO:0000256" key="1">
    <source>
        <dbReference type="ARBA" id="ARBA00004842"/>
    </source>
</evidence>
<dbReference type="InterPro" id="IPR000623">
    <property type="entry name" value="Shikimate_kinase/TSH1"/>
</dbReference>
<comment type="similarity">
    <text evidence="2 11">Belongs to the shikimate kinase family.</text>
</comment>
<comment type="cofactor">
    <cofactor evidence="11">
        <name>Mg(2+)</name>
        <dbReference type="ChEBI" id="CHEBI:18420"/>
    </cofactor>
    <text evidence="11">Binds 1 Mg(2+) ion per subunit.</text>
</comment>
<reference evidence="12 13" key="1">
    <citation type="submission" date="2020-08" db="EMBL/GenBank/DDBJ databases">
        <title>Genomic Encyclopedia of Type Strains, Phase IV (KMG-IV): sequencing the most valuable type-strain genomes for metagenomic binning, comparative biology and taxonomic classification.</title>
        <authorList>
            <person name="Goeker M."/>
        </authorList>
    </citation>
    <scope>NUCLEOTIDE SEQUENCE [LARGE SCALE GENOMIC DNA]</scope>
    <source>
        <strain evidence="12 13">DSM 102255</strain>
    </source>
</reference>
<dbReference type="RefSeq" id="WP_184078676.1">
    <property type="nucleotide sequence ID" value="NZ_JACIJP010000001.1"/>
</dbReference>
<evidence type="ECO:0000313" key="12">
    <source>
        <dbReference type="EMBL" id="MBB6122597.1"/>
    </source>
</evidence>
<dbReference type="GO" id="GO:0008652">
    <property type="term" value="P:amino acid biosynthetic process"/>
    <property type="evidence" value="ECO:0007669"/>
    <property type="project" value="UniProtKB-KW"/>
</dbReference>
<evidence type="ECO:0000256" key="2">
    <source>
        <dbReference type="ARBA" id="ARBA00006997"/>
    </source>
</evidence>
<comment type="caution">
    <text evidence="12">The sequence shown here is derived from an EMBL/GenBank/DDBJ whole genome shotgun (WGS) entry which is preliminary data.</text>
</comment>
<sequence>MQANSKSSDATDNRPIVLIGMMGVGKSTIGRRLALRLHLPFVDADEEIEKAAGMTISDIFARFGEENFRDGERRVIARLLEQERQVIATGGGAFMNAETRALILERGIAIWLDADINVLVERVGRRDTRPMLQGKDARTVLTALAEQRNPVYALAPVHITSSATPHEVTVDAIIQALASPEFTVKAASS</sequence>
<feature type="binding site" evidence="11">
    <location>
        <position position="69"/>
    </location>
    <ligand>
        <name>substrate</name>
    </ligand>
</feature>
<comment type="caution">
    <text evidence="11">Lacks conserved residue(s) required for the propagation of feature annotation.</text>
</comment>
<keyword evidence="13" id="KW-1185">Reference proteome</keyword>
<dbReference type="Gene3D" id="3.40.50.300">
    <property type="entry name" value="P-loop containing nucleotide triphosphate hydrolases"/>
    <property type="match status" value="1"/>
</dbReference>
<dbReference type="AlphaFoldDB" id="A0A841IV99"/>
<dbReference type="PRINTS" id="PR01100">
    <property type="entry name" value="SHIKIMTKNASE"/>
</dbReference>
<dbReference type="Pfam" id="PF01202">
    <property type="entry name" value="SKI"/>
    <property type="match status" value="1"/>
</dbReference>
<feature type="binding site" evidence="11">
    <location>
        <position position="91"/>
    </location>
    <ligand>
        <name>substrate</name>
    </ligand>
</feature>
<keyword evidence="11" id="KW-0460">Magnesium</keyword>
<dbReference type="CDD" id="cd00464">
    <property type="entry name" value="SK"/>
    <property type="match status" value="1"/>
</dbReference>
<gene>
    <name evidence="11" type="primary">aroK</name>
    <name evidence="12" type="ORF">FHS92_000304</name>
</gene>
<keyword evidence="11" id="KW-0963">Cytoplasm</keyword>
<dbReference type="PANTHER" id="PTHR21087:SF16">
    <property type="entry name" value="SHIKIMATE KINASE 1, CHLOROPLASTIC"/>
    <property type="match status" value="1"/>
</dbReference>
<keyword evidence="11" id="KW-0479">Metal-binding</keyword>
<comment type="subcellular location">
    <subcellularLocation>
        <location evidence="11">Cytoplasm</location>
    </subcellularLocation>
</comment>
<evidence type="ECO:0000256" key="7">
    <source>
        <dbReference type="ARBA" id="ARBA00022777"/>
    </source>
</evidence>
<feature type="binding site" evidence="11">
    <location>
        <begin position="23"/>
        <end position="28"/>
    </location>
    <ligand>
        <name>ATP</name>
        <dbReference type="ChEBI" id="CHEBI:30616"/>
    </ligand>
</feature>
<evidence type="ECO:0000256" key="4">
    <source>
        <dbReference type="ARBA" id="ARBA00022605"/>
    </source>
</evidence>
<dbReference type="GO" id="GO:0009423">
    <property type="term" value="P:chorismate biosynthetic process"/>
    <property type="evidence" value="ECO:0007669"/>
    <property type="project" value="UniProtKB-UniRule"/>
</dbReference>
<keyword evidence="8 11" id="KW-0067">ATP-binding</keyword>
<evidence type="ECO:0000313" key="13">
    <source>
        <dbReference type="Proteomes" id="UP000552700"/>
    </source>
</evidence>
<feature type="binding site" evidence="11">
    <location>
        <position position="148"/>
    </location>
    <ligand>
        <name>substrate</name>
    </ligand>
</feature>
<feature type="binding site" evidence="11">
    <location>
        <position position="27"/>
    </location>
    <ligand>
        <name>Mg(2+)</name>
        <dbReference type="ChEBI" id="CHEBI:18420"/>
    </ligand>
</feature>
<evidence type="ECO:0000256" key="8">
    <source>
        <dbReference type="ARBA" id="ARBA00022840"/>
    </source>
</evidence>
<dbReference type="EC" id="2.7.1.71" evidence="3 11"/>
<organism evidence="12 13">
    <name type="scientific">Sphingobium subterraneum</name>
    <dbReference type="NCBI Taxonomy" id="627688"/>
    <lineage>
        <taxon>Bacteria</taxon>
        <taxon>Pseudomonadati</taxon>
        <taxon>Pseudomonadota</taxon>
        <taxon>Alphaproteobacteria</taxon>
        <taxon>Sphingomonadales</taxon>
        <taxon>Sphingomonadaceae</taxon>
        <taxon>Sphingobium</taxon>
    </lineage>
</organism>
<dbReference type="GO" id="GO:0000287">
    <property type="term" value="F:magnesium ion binding"/>
    <property type="evidence" value="ECO:0007669"/>
    <property type="project" value="UniProtKB-UniRule"/>
</dbReference>
<evidence type="ECO:0000256" key="6">
    <source>
        <dbReference type="ARBA" id="ARBA00022741"/>
    </source>
</evidence>
<dbReference type="GO" id="GO:0005524">
    <property type="term" value="F:ATP binding"/>
    <property type="evidence" value="ECO:0007669"/>
    <property type="project" value="UniProtKB-UniRule"/>
</dbReference>
<evidence type="ECO:0000256" key="9">
    <source>
        <dbReference type="ARBA" id="ARBA00023141"/>
    </source>
</evidence>
<proteinExistence type="inferred from homology"/>
<dbReference type="PROSITE" id="PS01128">
    <property type="entry name" value="SHIKIMATE_KINASE"/>
    <property type="match status" value="1"/>
</dbReference>
<dbReference type="GO" id="GO:0005829">
    <property type="term" value="C:cytosol"/>
    <property type="evidence" value="ECO:0007669"/>
    <property type="project" value="TreeGrafter"/>
</dbReference>
<protein>
    <recommendedName>
        <fullName evidence="3 11">Shikimate kinase</fullName>
        <shortName evidence="11">SK</shortName>
        <ecNumber evidence="3 11">2.7.1.71</ecNumber>
    </recommendedName>
</protein>
<dbReference type="NCBIfam" id="NF010552">
    <property type="entry name" value="PRK13946.1"/>
    <property type="match status" value="1"/>
</dbReference>
<evidence type="ECO:0000256" key="5">
    <source>
        <dbReference type="ARBA" id="ARBA00022679"/>
    </source>
</evidence>